<dbReference type="AlphaFoldDB" id="A0A914XK04"/>
<proteinExistence type="predicted"/>
<feature type="region of interest" description="Disordered" evidence="1">
    <location>
        <begin position="176"/>
        <end position="207"/>
    </location>
</feature>
<evidence type="ECO:0000313" key="3">
    <source>
        <dbReference type="WBParaSite" id="PSAMB.scaffold909size38770.g9732.t1"/>
    </source>
</evidence>
<sequence>MDDRPSGYRFCRRTTNQRRRSEVLATRAALNRSSPRAPWPPPHRTTTTIGRERAKASPSVHPAPTYPSLPRINPTLVGDPIPRRALFSPWSNEPLIYYHRRTAPPPSVRNSRLDRAARRPVGQVLRTCASVDQPSAPLPISRATLTHTLLTRQCGRRIAHSRVLWSALSCRPALTAPGGHRAGATTPTDLDQHQEQLYRRSRAASTH</sequence>
<organism evidence="2 3">
    <name type="scientific">Plectus sambesii</name>
    <dbReference type="NCBI Taxonomy" id="2011161"/>
    <lineage>
        <taxon>Eukaryota</taxon>
        <taxon>Metazoa</taxon>
        <taxon>Ecdysozoa</taxon>
        <taxon>Nematoda</taxon>
        <taxon>Chromadorea</taxon>
        <taxon>Plectida</taxon>
        <taxon>Plectina</taxon>
        <taxon>Plectoidea</taxon>
        <taxon>Plectidae</taxon>
        <taxon>Plectus</taxon>
    </lineage>
</organism>
<dbReference type="WBParaSite" id="PSAMB.scaffold909size38770.g9732.t1">
    <property type="protein sequence ID" value="PSAMB.scaffold909size38770.g9732.t1"/>
    <property type="gene ID" value="PSAMB.scaffold909size38770.g9732"/>
</dbReference>
<accession>A0A914XK04</accession>
<protein>
    <submittedName>
        <fullName evidence="3">Uncharacterized protein</fullName>
    </submittedName>
</protein>
<reference evidence="3" key="1">
    <citation type="submission" date="2022-11" db="UniProtKB">
        <authorList>
            <consortium name="WormBaseParasite"/>
        </authorList>
    </citation>
    <scope>IDENTIFICATION</scope>
</reference>
<feature type="region of interest" description="Disordered" evidence="1">
    <location>
        <begin position="1"/>
        <end position="67"/>
    </location>
</feature>
<name>A0A914XK04_9BILA</name>
<evidence type="ECO:0000256" key="1">
    <source>
        <dbReference type="SAM" id="MobiDB-lite"/>
    </source>
</evidence>
<keyword evidence="2" id="KW-1185">Reference proteome</keyword>
<dbReference type="Proteomes" id="UP000887566">
    <property type="component" value="Unplaced"/>
</dbReference>
<evidence type="ECO:0000313" key="2">
    <source>
        <dbReference type="Proteomes" id="UP000887566"/>
    </source>
</evidence>